<dbReference type="EMBL" id="CAVNYO010000396">
    <property type="protein sequence ID" value="CAK5273406.1"/>
    <property type="molecule type" value="Genomic_DNA"/>
</dbReference>
<evidence type="ECO:0000313" key="1">
    <source>
        <dbReference type="EMBL" id="CAK5273406.1"/>
    </source>
</evidence>
<name>A0AAD2HED1_9AGAR</name>
<dbReference type="InterPro" id="IPR017853">
    <property type="entry name" value="GH"/>
</dbReference>
<reference evidence="1" key="1">
    <citation type="submission" date="2023-11" db="EMBL/GenBank/DDBJ databases">
        <authorList>
            <person name="De Vega J J."/>
            <person name="De Vega J J."/>
        </authorList>
    </citation>
    <scope>NUCLEOTIDE SEQUENCE</scope>
</reference>
<proteinExistence type="predicted"/>
<accession>A0AAD2HED1</accession>
<sequence length="212" mass="22633">MARKIATHISSIDPNHLVSSGTQGFLCADCPKIAQIGFGSFQLFPDQNQYAPDDPNLPAFNNTVQAGLQWIRMHSQSSQTANKPIIMSGFGLVTQESAPSFVPFNSTVAPFANDQIGNVTLNPGVAPYGVTDPQRNDAYMQWLQQGIASGLAGIIQYQARSPFHAPTITENGIEPVQNSTGVSPSDGYSIVGVGQESVQNVIQQAAQQFAPN</sequence>
<evidence type="ECO:0000313" key="2">
    <source>
        <dbReference type="Proteomes" id="UP001295794"/>
    </source>
</evidence>
<dbReference type="Gene3D" id="3.20.20.80">
    <property type="entry name" value="Glycosidases"/>
    <property type="match status" value="1"/>
</dbReference>
<dbReference type="SUPFAM" id="SSF51445">
    <property type="entry name" value="(Trans)glycosidases"/>
    <property type="match status" value="1"/>
</dbReference>
<gene>
    <name evidence="1" type="ORF">MYCIT1_LOCUS19883</name>
</gene>
<dbReference type="AlphaFoldDB" id="A0AAD2HED1"/>
<organism evidence="1 2">
    <name type="scientific">Mycena citricolor</name>
    <dbReference type="NCBI Taxonomy" id="2018698"/>
    <lineage>
        <taxon>Eukaryota</taxon>
        <taxon>Fungi</taxon>
        <taxon>Dikarya</taxon>
        <taxon>Basidiomycota</taxon>
        <taxon>Agaricomycotina</taxon>
        <taxon>Agaricomycetes</taxon>
        <taxon>Agaricomycetidae</taxon>
        <taxon>Agaricales</taxon>
        <taxon>Marasmiineae</taxon>
        <taxon>Mycenaceae</taxon>
        <taxon>Mycena</taxon>
    </lineage>
</organism>
<keyword evidence="2" id="KW-1185">Reference proteome</keyword>
<comment type="caution">
    <text evidence="1">The sequence shown here is derived from an EMBL/GenBank/DDBJ whole genome shotgun (WGS) entry which is preliminary data.</text>
</comment>
<protein>
    <submittedName>
        <fullName evidence="1">Uncharacterized protein</fullName>
    </submittedName>
</protein>
<dbReference type="Proteomes" id="UP001295794">
    <property type="component" value="Unassembled WGS sequence"/>
</dbReference>